<feature type="compositionally biased region" description="Basic and acidic residues" evidence="5">
    <location>
        <begin position="1094"/>
        <end position="1107"/>
    </location>
</feature>
<feature type="compositionally biased region" description="Polar residues" evidence="5">
    <location>
        <begin position="1762"/>
        <end position="1772"/>
    </location>
</feature>
<feature type="region of interest" description="Disordered" evidence="5">
    <location>
        <begin position="890"/>
        <end position="943"/>
    </location>
</feature>
<feature type="region of interest" description="Disordered" evidence="5">
    <location>
        <begin position="961"/>
        <end position="1036"/>
    </location>
</feature>
<feature type="region of interest" description="Disordered" evidence="5">
    <location>
        <begin position="1077"/>
        <end position="1159"/>
    </location>
</feature>
<keyword evidence="1" id="KW-0805">Transcription regulation</keyword>
<reference evidence="6" key="2">
    <citation type="submission" date="2025-08" db="UniProtKB">
        <authorList>
            <consortium name="Ensembl"/>
        </authorList>
    </citation>
    <scope>IDENTIFICATION</scope>
</reference>
<feature type="region of interest" description="Disordered" evidence="5">
    <location>
        <begin position="156"/>
        <end position="182"/>
    </location>
</feature>
<feature type="region of interest" description="Disordered" evidence="5">
    <location>
        <begin position="101"/>
        <end position="122"/>
    </location>
</feature>
<protein>
    <submittedName>
        <fullName evidence="6">Ligand dependent nuclear receptor corepressor like</fullName>
    </submittedName>
</protein>
<feature type="compositionally biased region" description="Basic and acidic residues" evidence="5">
    <location>
        <begin position="658"/>
        <end position="667"/>
    </location>
</feature>
<dbReference type="InterPro" id="IPR028104">
    <property type="entry name" value="DUF4553"/>
</dbReference>
<dbReference type="PANTHER" id="PTHR21545:SF10">
    <property type="entry name" value="LIGAND-DEPENDENT NUCLEAR RECEPTOR COREPRESSOR-LIKE PROTEIN"/>
    <property type="match status" value="1"/>
</dbReference>
<feature type="region of interest" description="Disordered" evidence="5">
    <location>
        <begin position="1679"/>
        <end position="1772"/>
    </location>
</feature>
<evidence type="ECO:0000256" key="5">
    <source>
        <dbReference type="SAM" id="MobiDB-lite"/>
    </source>
</evidence>
<organism evidence="6 7">
    <name type="scientific">Canis lupus familiaris</name>
    <name type="common">Dog</name>
    <name type="synonym">Canis familiaris</name>
    <dbReference type="NCBI Taxonomy" id="9615"/>
    <lineage>
        <taxon>Eukaryota</taxon>
        <taxon>Metazoa</taxon>
        <taxon>Chordata</taxon>
        <taxon>Craniata</taxon>
        <taxon>Vertebrata</taxon>
        <taxon>Euteleostomi</taxon>
        <taxon>Mammalia</taxon>
        <taxon>Eutheria</taxon>
        <taxon>Laurasiatheria</taxon>
        <taxon>Carnivora</taxon>
        <taxon>Caniformia</taxon>
        <taxon>Canidae</taxon>
        <taxon>Canis</taxon>
    </lineage>
</organism>
<reference evidence="6" key="1">
    <citation type="submission" date="2019-03" db="EMBL/GenBank/DDBJ databases">
        <authorList>
            <person name="Warren W.C."/>
            <person name="Johnson G.S."/>
        </authorList>
    </citation>
    <scope>NUCLEOTIDE SEQUENCE [LARGE SCALE GENOMIC DNA]</scope>
    <source>
        <strain evidence="6">Basenji</strain>
    </source>
</reference>
<feature type="compositionally biased region" description="Polar residues" evidence="5">
    <location>
        <begin position="890"/>
        <end position="899"/>
    </location>
</feature>
<dbReference type="PANTHER" id="PTHR21545">
    <property type="entry name" value="TRANSCRIPTION FACTOR MLR1/2"/>
    <property type="match status" value="1"/>
</dbReference>
<gene>
    <name evidence="6" type="primary">LCORL</name>
</gene>
<dbReference type="GO" id="GO:0003677">
    <property type="term" value="F:DNA binding"/>
    <property type="evidence" value="ECO:0007669"/>
    <property type="project" value="UniProtKB-KW"/>
</dbReference>
<feature type="compositionally biased region" description="Polar residues" evidence="5">
    <location>
        <begin position="924"/>
        <end position="943"/>
    </location>
</feature>
<feature type="region of interest" description="Disordered" evidence="5">
    <location>
        <begin position="1275"/>
        <end position="1302"/>
    </location>
</feature>
<dbReference type="Pfam" id="PF15090">
    <property type="entry name" value="DUF4553"/>
    <property type="match status" value="1"/>
</dbReference>
<sequence>MDKGRERMAAAAAAAAAAAQCRSPRCAAERRGFRRELDSWRHRLMHCVGFESILEGLYGPRLRRDLSLFEDCEPEELTDWSMDEKCSFCNLQREAVSDCIPSLDSSQSTPTEELSSQGQSNTEKIECQAENYLNALFRKKGDGVLDLSTKKTSIKSEESSICDPSSENSMAGSTVDAKSEEATKMEKGKSALSKVLESLCTHHQQQVLAMLKFLVQEQNAASLCYCNTSYTVSSESQKPLTEDNLHGLFCSCEYRLAERGGLQSERQSPGFVPLPVCIKDLRCLTCQTVTIEHIKTVVNRGIANSYSSHRCCSGPLANLHSTKSTFQAPLSSREVCDVSVRLEGVCRSRSPSPPPLSPVQTEGFEKLKDVVSELSALENNRLEININQPPSLIPAEINSDKGDHEGKIQKAKKCGNSDYLLLEDSDNCTTNHEKGETTIIFQDLMDRINEKLKSIETTDMTNLTKLSSSDCTTDNDLKLRDLIASLLHNAKASDYSFMELLSQHDKKVENKIIQTRFRKRQETLFSMHNSPDSPMFRRHSLQIKRELASLDENFVRKKYTEKNSRKLTRNDEIFSTDKQFYHCQGSLQNSKSLQDNNHVETSFSPDCALQSLQLPLHSLETNLAFDAFSESFKTTSPGKMSIRKSQEKSAAGKKLLQNHKENPKLENTETPLKSDVPGLLSRTKRNIVPPGWYSIYVTNNYVFKKSPKAKKVSESTKRKDPVKNIQIESSHNIDLNKIAMNSNLQVVVERLEDTINMAKKSWNNHSSEGCRASKKLIEIDGKDQNAGRNMTLTVSRMTCKEQSLSKSVVAAGNIKNSHMPTIDWNSKKRVNLEKSSILDTSSLISSVTSVPTKYEGFGSSSFSSYSSPIKLMFLSEVKSSEGVKYTLTSVGTSKSNTDLPSEKCPTPHVTEKKPETNEDVPNANLENHSSNLNDSDTLQGGLNKLNCASETTESSAMFIDDINSDKPQDEPKENPSSGIDSSFKRKPGRPKKIGPQVVKQTKRPIGRPPKPKAEQTDVAVCQNESSSAGKKSPESLLSEVKEGIYKKSITVTVIYGRSRRAKRHVSEGAGDISNVRSGSSKVADFPAECGGLRNTREHKTDPGERRSAASSPTTEGEILGSGFEHVRPIKNKSVIPQPSKNVARPNQKPFAVTRKPGRPAKVKISGISVTIHRVSPQEREVSISSCLPPLEQENMLEKHVAEEKREHRCGKVGARHAGAGVFENGPKSMVATIPLRHSVRDRKPSLHFLHPFASSSSLIYRNALLRKSYKLRLQKGKSQKEKHRQSRMKIASKGAPGTRNSRNAKMRLEDNKLIPISEVSLDPIISSNPLLRWWAASTSNDSLLEELNNRFEQITNAWVQVSGDEAENCVHKKREHVENDNFKIANPLETCLLELEVSPVKMLFRKKYDLNELCIWFMQTTETQSLSLVRKANARNPLEVINTRGIKLGTKYSNFNTSPFRKHFKKFALSSPSKSAGKLHILHKMVSSPLLNVKSNLTLARLKRTEFKRLQHERWKRKGKLHNHGTVDWISKRRNLRFFCQNQFLNKTEGGTNADTPLQGKNTVENQFILPPEIRDDSLQQKVAMSDLKTHASLENNFKSEAKENGTNCSQKDFEKGPRLGNVCPNNWKSKTLKDCRIFLRKINYLEHRNTFKLNTIIYSPESVDSGSNHQTRIEEAKRFTLRSHSARQNSFKKQSKEMENAKTNSPSTDKFPGQLDNSKLNKCVNYDKNPDSSDVLSKLNKRKRPPWKTTEMSTKRHKRQSCNSGQMANYY</sequence>
<evidence type="ECO:0000313" key="6">
    <source>
        <dbReference type="Ensembl" id="ENSCAFP00030001274.1"/>
    </source>
</evidence>
<proteinExistence type="predicted"/>
<evidence type="ECO:0000256" key="2">
    <source>
        <dbReference type="ARBA" id="ARBA00023125"/>
    </source>
</evidence>
<name>A0A8C0R9S6_CANLF</name>
<evidence type="ECO:0000256" key="3">
    <source>
        <dbReference type="ARBA" id="ARBA00023163"/>
    </source>
</evidence>
<feature type="compositionally biased region" description="Basic residues" evidence="5">
    <location>
        <begin position="1275"/>
        <end position="1287"/>
    </location>
</feature>
<keyword evidence="2" id="KW-0238">DNA-binding</keyword>
<evidence type="ECO:0000313" key="7">
    <source>
        <dbReference type="Proteomes" id="UP000694429"/>
    </source>
</evidence>
<feature type="compositionally biased region" description="Polar residues" evidence="5">
    <location>
        <begin position="103"/>
        <end position="122"/>
    </location>
</feature>
<feature type="compositionally biased region" description="Basic and acidic residues" evidence="5">
    <location>
        <begin position="963"/>
        <end position="973"/>
    </location>
</feature>
<keyword evidence="4" id="KW-0539">Nucleus</keyword>
<evidence type="ECO:0000256" key="1">
    <source>
        <dbReference type="ARBA" id="ARBA00023015"/>
    </source>
</evidence>
<feature type="compositionally biased region" description="Polar residues" evidence="5">
    <location>
        <begin position="162"/>
        <end position="172"/>
    </location>
</feature>
<accession>A0A8C0R9S6</accession>
<dbReference type="Proteomes" id="UP000694429">
    <property type="component" value="Chromosome 3"/>
</dbReference>
<feature type="region of interest" description="Disordered" evidence="5">
    <location>
        <begin position="657"/>
        <end position="677"/>
    </location>
</feature>
<evidence type="ECO:0000256" key="4">
    <source>
        <dbReference type="ARBA" id="ARBA00023242"/>
    </source>
</evidence>
<keyword evidence="3" id="KW-0804">Transcription</keyword>
<dbReference type="Ensembl" id="ENSCAFT00030001442.1">
    <property type="protein sequence ID" value="ENSCAFP00030001274.1"/>
    <property type="gene ID" value="ENSCAFG00030000756.1"/>
</dbReference>